<keyword evidence="1" id="KW-0863">Zinc-finger</keyword>
<reference evidence="4" key="1">
    <citation type="submission" date="2020-05" db="EMBL/GenBank/DDBJ databases">
        <title>Mycena genomes resolve the evolution of fungal bioluminescence.</title>
        <authorList>
            <person name="Tsai I.J."/>
        </authorList>
    </citation>
    <scope>NUCLEOTIDE SEQUENCE</scope>
    <source>
        <strain evidence="4">110903Hualien_Pintung</strain>
    </source>
</reference>
<dbReference type="InterPro" id="IPR013083">
    <property type="entry name" value="Znf_RING/FYVE/PHD"/>
</dbReference>
<sequence length="262" mass="29572">MTRTKVHCDICLEKYPLDQFRVLPTCGHGLCVSCTEQTAAQPTCAICRKPKGRKEPIQAFLTLVDPNPLERALNVAEGLGKIGVDAPPESLRKAGGKIRGAKELLDAARDLDERLSPILEESEAQMQEIETLKETIVGMEEKHKKIASAAERRKAALATERTENARFSKMLEEQDQVVAAQDAEMEELRAKLERRDNKIALLEKKLKVMSRQAVKRPRPENDDPDESLQIEYSMTEGKSRRRLVIPPVKLDVDIRLAKRRRS</sequence>
<dbReference type="SUPFAM" id="SSF57850">
    <property type="entry name" value="RING/U-box"/>
    <property type="match status" value="1"/>
</dbReference>
<keyword evidence="1" id="KW-0862">Zinc</keyword>
<accession>A0A8H6WN78</accession>
<protein>
    <submittedName>
        <fullName evidence="4">Proteophosphoglycan ppg4</fullName>
    </submittedName>
</protein>
<feature type="coiled-coil region" evidence="2">
    <location>
        <begin position="171"/>
        <end position="212"/>
    </location>
</feature>
<keyword evidence="1" id="KW-0479">Metal-binding</keyword>
<dbReference type="OrthoDB" id="8062037at2759"/>
<evidence type="ECO:0000256" key="1">
    <source>
        <dbReference type="PROSITE-ProRule" id="PRU00175"/>
    </source>
</evidence>
<proteinExistence type="predicted"/>
<dbReference type="SMART" id="SM00184">
    <property type="entry name" value="RING"/>
    <property type="match status" value="1"/>
</dbReference>
<dbReference type="GO" id="GO:0008270">
    <property type="term" value="F:zinc ion binding"/>
    <property type="evidence" value="ECO:0007669"/>
    <property type="project" value="UniProtKB-KW"/>
</dbReference>
<dbReference type="Proteomes" id="UP000613580">
    <property type="component" value="Unassembled WGS sequence"/>
</dbReference>
<gene>
    <name evidence="4" type="ORF">HMN09_00127100</name>
</gene>
<keyword evidence="5" id="KW-1185">Reference proteome</keyword>
<feature type="domain" description="RING-type" evidence="3">
    <location>
        <begin position="8"/>
        <end position="48"/>
    </location>
</feature>
<name>A0A8H6WN78_MYCCL</name>
<evidence type="ECO:0000259" key="3">
    <source>
        <dbReference type="PROSITE" id="PS50089"/>
    </source>
</evidence>
<evidence type="ECO:0000256" key="2">
    <source>
        <dbReference type="SAM" id="Coils"/>
    </source>
</evidence>
<comment type="caution">
    <text evidence="4">The sequence shown here is derived from an EMBL/GenBank/DDBJ whole genome shotgun (WGS) entry which is preliminary data.</text>
</comment>
<dbReference type="Gene3D" id="3.30.40.10">
    <property type="entry name" value="Zinc/RING finger domain, C3HC4 (zinc finger)"/>
    <property type="match status" value="1"/>
</dbReference>
<dbReference type="PROSITE" id="PS50089">
    <property type="entry name" value="ZF_RING_2"/>
    <property type="match status" value="1"/>
</dbReference>
<evidence type="ECO:0000313" key="5">
    <source>
        <dbReference type="Proteomes" id="UP000613580"/>
    </source>
</evidence>
<organism evidence="4 5">
    <name type="scientific">Mycena chlorophos</name>
    <name type="common">Agaric fungus</name>
    <name type="synonym">Agaricus chlorophos</name>
    <dbReference type="NCBI Taxonomy" id="658473"/>
    <lineage>
        <taxon>Eukaryota</taxon>
        <taxon>Fungi</taxon>
        <taxon>Dikarya</taxon>
        <taxon>Basidiomycota</taxon>
        <taxon>Agaricomycotina</taxon>
        <taxon>Agaricomycetes</taxon>
        <taxon>Agaricomycetidae</taxon>
        <taxon>Agaricales</taxon>
        <taxon>Marasmiineae</taxon>
        <taxon>Mycenaceae</taxon>
        <taxon>Mycena</taxon>
    </lineage>
</organism>
<dbReference type="InterPro" id="IPR001841">
    <property type="entry name" value="Znf_RING"/>
</dbReference>
<dbReference type="EMBL" id="JACAZE010000001">
    <property type="protein sequence ID" value="KAF7323461.1"/>
    <property type="molecule type" value="Genomic_DNA"/>
</dbReference>
<keyword evidence="2" id="KW-0175">Coiled coil</keyword>
<dbReference type="AlphaFoldDB" id="A0A8H6WN78"/>
<evidence type="ECO:0000313" key="4">
    <source>
        <dbReference type="EMBL" id="KAF7323461.1"/>
    </source>
</evidence>